<sequence length="138" mass="15129">MVRPSDVTAPSPARTQPLKKVATLLRIPSAVSFSTALTSIASLPGSAFPLPLSLSLHFLDLPSFLRILGTGEAEPTPWDRLLKQFFKSLVGEEPQHSSKMAAPHSARSPGEESDLEYQICKFQICHTKRTKPKSPHLK</sequence>
<evidence type="ECO:0000256" key="1">
    <source>
        <dbReference type="SAM" id="MobiDB-lite"/>
    </source>
</evidence>
<dbReference type="AlphaFoldDB" id="A0A974H9I8"/>
<feature type="region of interest" description="Disordered" evidence="1">
    <location>
        <begin position="93"/>
        <end position="112"/>
    </location>
</feature>
<organism evidence="2 3">
    <name type="scientific">Xenopus laevis</name>
    <name type="common">African clawed frog</name>
    <dbReference type="NCBI Taxonomy" id="8355"/>
    <lineage>
        <taxon>Eukaryota</taxon>
        <taxon>Metazoa</taxon>
        <taxon>Chordata</taxon>
        <taxon>Craniata</taxon>
        <taxon>Vertebrata</taxon>
        <taxon>Euteleostomi</taxon>
        <taxon>Amphibia</taxon>
        <taxon>Batrachia</taxon>
        <taxon>Anura</taxon>
        <taxon>Pipoidea</taxon>
        <taxon>Pipidae</taxon>
        <taxon>Xenopodinae</taxon>
        <taxon>Xenopus</taxon>
        <taxon>Xenopus</taxon>
    </lineage>
</organism>
<evidence type="ECO:0000313" key="3">
    <source>
        <dbReference type="Proteomes" id="UP000694892"/>
    </source>
</evidence>
<reference evidence="3" key="1">
    <citation type="journal article" date="2016" name="Nature">
        <title>Genome evolution in the allotetraploid frog Xenopus laevis.</title>
        <authorList>
            <person name="Session A.M."/>
            <person name="Uno Y."/>
            <person name="Kwon T."/>
            <person name="Chapman J.A."/>
            <person name="Toyoda A."/>
            <person name="Takahashi S."/>
            <person name="Fukui A."/>
            <person name="Hikosaka A."/>
            <person name="Suzuki A."/>
            <person name="Kondo M."/>
            <person name="van Heeringen S.J."/>
            <person name="Quigley I."/>
            <person name="Heinz S."/>
            <person name="Ogino H."/>
            <person name="Ochi H."/>
            <person name="Hellsten U."/>
            <person name="Lyons J.B."/>
            <person name="Simakov O."/>
            <person name="Putnam N."/>
            <person name="Stites J."/>
            <person name="Kuroki Y."/>
            <person name="Tanaka T."/>
            <person name="Michiue T."/>
            <person name="Watanabe M."/>
            <person name="Bogdanovic O."/>
            <person name="Lister R."/>
            <person name="Georgiou G."/>
            <person name="Paranjpe S.S."/>
            <person name="van Kruijsbergen I."/>
            <person name="Shu S."/>
            <person name="Carlson J."/>
            <person name="Kinoshita T."/>
            <person name="Ohta Y."/>
            <person name="Mawaribuchi S."/>
            <person name="Jenkins J."/>
            <person name="Grimwood J."/>
            <person name="Schmutz J."/>
            <person name="Mitros T."/>
            <person name="Mozaffari S.V."/>
            <person name="Suzuki Y."/>
            <person name="Haramoto Y."/>
            <person name="Yamamoto T.S."/>
            <person name="Takagi C."/>
            <person name="Heald R."/>
            <person name="Miller K."/>
            <person name="Haudenschild C."/>
            <person name="Kitzman J."/>
            <person name="Nakayama T."/>
            <person name="Izutsu Y."/>
            <person name="Robert J."/>
            <person name="Fortriede J."/>
            <person name="Burns K."/>
            <person name="Lotay V."/>
            <person name="Karimi K."/>
            <person name="Yasuoka Y."/>
            <person name="Dichmann D.S."/>
            <person name="Flajnik M.F."/>
            <person name="Houston D.W."/>
            <person name="Shendure J."/>
            <person name="DuPasquier L."/>
            <person name="Vize P.D."/>
            <person name="Zorn A.M."/>
            <person name="Ito M."/>
            <person name="Marcotte E.M."/>
            <person name="Wallingford J.B."/>
            <person name="Ito Y."/>
            <person name="Asashima M."/>
            <person name="Ueno N."/>
            <person name="Matsuda Y."/>
            <person name="Veenstra G.J."/>
            <person name="Fujiyama A."/>
            <person name="Harland R.M."/>
            <person name="Taira M."/>
            <person name="Rokhsar D.S."/>
        </authorList>
    </citation>
    <scope>NUCLEOTIDE SEQUENCE [LARGE SCALE GENOMIC DNA]</scope>
    <source>
        <strain evidence="3">J</strain>
    </source>
</reference>
<dbReference type="EMBL" id="CM004479">
    <property type="protein sequence ID" value="OCT69872.1"/>
    <property type="molecule type" value="Genomic_DNA"/>
</dbReference>
<dbReference type="Proteomes" id="UP000694892">
    <property type="component" value="Chromosome 7S"/>
</dbReference>
<gene>
    <name evidence="2" type="ORF">XELAEV_18036797mg</name>
</gene>
<protein>
    <submittedName>
        <fullName evidence="2">Uncharacterized protein</fullName>
    </submittedName>
</protein>
<evidence type="ECO:0000313" key="2">
    <source>
        <dbReference type="EMBL" id="OCT69872.1"/>
    </source>
</evidence>
<name>A0A974H9I8_XENLA</name>
<accession>A0A974H9I8</accession>
<proteinExistence type="predicted"/>